<dbReference type="AlphaFoldDB" id="A0A1H5D952"/>
<dbReference type="OrthoDB" id="3268479at2"/>
<dbReference type="InterPro" id="IPR018561">
    <property type="entry name" value="AosR"/>
</dbReference>
<sequence>MRGFSRRRGAFVAEISGDERTILARVVADTSELLGVPLGPLADAPDDGPHPGNQVTDPLAGLAWSADGLLTPADPALARLLPDASVTDDEVSAEFRRLTEAELRQAKTARLRMVWTALQTPGTQVRVPPEHAMEWASALNDVRLVVAERLGIRTEADAEELHRAVFRSTKRGSEQDEVREALGMLYSALSWLQESLLQVMLPTLDD</sequence>
<protein>
    <submittedName>
        <fullName evidence="1">Uncharacterized protein</fullName>
    </submittedName>
</protein>
<gene>
    <name evidence="1" type="ORF">SAMN04488554_0609</name>
</gene>
<dbReference type="EMBL" id="FNTX01000001">
    <property type="protein sequence ID" value="SED75435.1"/>
    <property type="molecule type" value="Genomic_DNA"/>
</dbReference>
<dbReference type="STRING" id="648782.SAMN04488554_0609"/>
<proteinExistence type="predicted"/>
<evidence type="ECO:0000313" key="2">
    <source>
        <dbReference type="Proteomes" id="UP000199220"/>
    </source>
</evidence>
<dbReference type="Proteomes" id="UP000199220">
    <property type="component" value="Unassembled WGS sequence"/>
</dbReference>
<dbReference type="Pfam" id="PF09438">
    <property type="entry name" value="DUF2017"/>
    <property type="match status" value="1"/>
</dbReference>
<evidence type="ECO:0000313" key="1">
    <source>
        <dbReference type="EMBL" id="SED75435.1"/>
    </source>
</evidence>
<accession>A0A1H5D952</accession>
<reference evidence="2" key="1">
    <citation type="submission" date="2016-10" db="EMBL/GenBank/DDBJ databases">
        <authorList>
            <person name="Varghese N."/>
            <person name="Submissions S."/>
        </authorList>
    </citation>
    <scope>NUCLEOTIDE SEQUENCE [LARGE SCALE GENOMIC DNA]</scope>
    <source>
        <strain evidence="2">DSM 21368</strain>
    </source>
</reference>
<organism evidence="1 2">
    <name type="scientific">Ruania alba</name>
    <dbReference type="NCBI Taxonomy" id="648782"/>
    <lineage>
        <taxon>Bacteria</taxon>
        <taxon>Bacillati</taxon>
        <taxon>Actinomycetota</taxon>
        <taxon>Actinomycetes</taxon>
        <taxon>Micrococcales</taxon>
        <taxon>Ruaniaceae</taxon>
        <taxon>Ruania</taxon>
    </lineage>
</organism>
<keyword evidence="2" id="KW-1185">Reference proteome</keyword>
<name>A0A1H5D952_9MICO</name>
<dbReference type="RefSeq" id="WP_089771633.1">
    <property type="nucleotide sequence ID" value="NZ_FNTX01000001.1"/>
</dbReference>